<dbReference type="PANTHER" id="PTHR30012">
    <property type="entry name" value="GENERAL SECRETION PATHWAY PROTEIN"/>
    <property type="match status" value="1"/>
</dbReference>
<name>A0ABS4EAI1_9FIRM</name>
<comment type="similarity">
    <text evidence="2">Belongs to the GSP F family.</text>
</comment>
<protein>
    <submittedName>
        <fullName evidence="9">Type IV pilus assembly protein PilC</fullName>
    </submittedName>
</protein>
<dbReference type="PRINTS" id="PR00812">
    <property type="entry name" value="BCTERIALGSPF"/>
</dbReference>
<keyword evidence="3" id="KW-1003">Cell membrane</keyword>
<evidence type="ECO:0000256" key="7">
    <source>
        <dbReference type="SAM" id="Phobius"/>
    </source>
</evidence>
<dbReference type="Pfam" id="PF00482">
    <property type="entry name" value="T2SSF"/>
    <property type="match status" value="2"/>
</dbReference>
<accession>A0ABS4EAI1</accession>
<evidence type="ECO:0000256" key="1">
    <source>
        <dbReference type="ARBA" id="ARBA00004651"/>
    </source>
</evidence>
<feature type="domain" description="Type II secretion system protein GspF" evidence="8">
    <location>
        <begin position="243"/>
        <end position="365"/>
    </location>
</feature>
<comment type="caution">
    <text evidence="9">The sequence shown here is derived from an EMBL/GenBank/DDBJ whole genome shotgun (WGS) entry which is preliminary data.</text>
</comment>
<evidence type="ECO:0000313" key="9">
    <source>
        <dbReference type="EMBL" id="MBP1854951.1"/>
    </source>
</evidence>
<comment type="subcellular location">
    <subcellularLocation>
        <location evidence="1">Cell membrane</location>
        <topology evidence="1">Multi-pass membrane protein</topology>
    </subcellularLocation>
</comment>
<dbReference type="InterPro" id="IPR018076">
    <property type="entry name" value="T2SS_GspF_dom"/>
</dbReference>
<evidence type="ECO:0000256" key="3">
    <source>
        <dbReference type="ARBA" id="ARBA00022475"/>
    </source>
</evidence>
<sequence>MKKLYDYTPNLNKYILKINKNNNNNNFSNSKHIKPKELRVMCREIAILLESGCEIIKLLNIVKEHSSKTAKDALAHISDQIQRGKTLTQAFQSTESFSSFFINTVSAGEVSGYLDRVMESLSNYFDKEYKLRSKIITIMIYPIILITLSFTSMVFILLFIIPNFQIIFSSNAIEPPLLSKILIFTSNFLRSNLTILSLIFIAVLILWYYFIVYNKWFKNYIDKVKLKLPVTKMLNELIITTRFSSSLKILISSGVQIIEAIDISAHVVDNEHVYKDISSANNYIKKGNSIGISLEKVKFFPELFISMVKAGEESGKLEESLETANKFYENELNIKIEQMIKLLEPVIIIILGAIIGSSIIAMVTPMFEIISSV</sequence>
<keyword evidence="10" id="KW-1185">Reference proteome</keyword>
<dbReference type="InterPro" id="IPR003004">
    <property type="entry name" value="GspF/PilC"/>
</dbReference>
<evidence type="ECO:0000313" key="10">
    <source>
        <dbReference type="Proteomes" id="UP000767291"/>
    </source>
</evidence>
<dbReference type="Proteomes" id="UP000767291">
    <property type="component" value="Unassembled WGS sequence"/>
</dbReference>
<evidence type="ECO:0000256" key="4">
    <source>
        <dbReference type="ARBA" id="ARBA00022692"/>
    </source>
</evidence>
<feature type="transmembrane region" description="Helical" evidence="7">
    <location>
        <begin position="342"/>
        <end position="367"/>
    </location>
</feature>
<feature type="transmembrane region" description="Helical" evidence="7">
    <location>
        <begin position="193"/>
        <end position="213"/>
    </location>
</feature>
<dbReference type="InterPro" id="IPR042094">
    <property type="entry name" value="T2SS_GspF_sf"/>
</dbReference>
<keyword evidence="5 7" id="KW-1133">Transmembrane helix</keyword>
<dbReference type="PANTHER" id="PTHR30012:SF0">
    <property type="entry name" value="TYPE II SECRETION SYSTEM PROTEIN F-RELATED"/>
    <property type="match status" value="1"/>
</dbReference>
<evidence type="ECO:0000256" key="5">
    <source>
        <dbReference type="ARBA" id="ARBA00022989"/>
    </source>
</evidence>
<keyword evidence="4 7" id="KW-0812">Transmembrane</keyword>
<organism evidence="9 10">
    <name type="scientific">Metaclostridioides mangenotii</name>
    <dbReference type="NCBI Taxonomy" id="1540"/>
    <lineage>
        <taxon>Bacteria</taxon>
        <taxon>Bacillati</taxon>
        <taxon>Bacillota</taxon>
        <taxon>Clostridia</taxon>
        <taxon>Peptostreptococcales</taxon>
        <taxon>Peptostreptococcaceae</taxon>
        <taxon>Metaclostridioides</taxon>
    </lineage>
</organism>
<evidence type="ECO:0000256" key="6">
    <source>
        <dbReference type="ARBA" id="ARBA00023136"/>
    </source>
</evidence>
<dbReference type="Gene3D" id="1.20.81.30">
    <property type="entry name" value="Type II secretion system (T2SS), domain F"/>
    <property type="match status" value="2"/>
</dbReference>
<evidence type="ECO:0000259" key="8">
    <source>
        <dbReference type="Pfam" id="PF00482"/>
    </source>
</evidence>
<gene>
    <name evidence="9" type="ORF">J2Z43_001344</name>
</gene>
<feature type="domain" description="Type II secretion system protein GspF" evidence="8">
    <location>
        <begin position="42"/>
        <end position="162"/>
    </location>
</feature>
<reference evidence="9 10" key="1">
    <citation type="submission" date="2021-03" db="EMBL/GenBank/DDBJ databases">
        <title>Genomic Encyclopedia of Type Strains, Phase IV (KMG-IV): sequencing the most valuable type-strain genomes for metagenomic binning, comparative biology and taxonomic classification.</title>
        <authorList>
            <person name="Goeker M."/>
        </authorList>
    </citation>
    <scope>NUCLEOTIDE SEQUENCE [LARGE SCALE GENOMIC DNA]</scope>
    <source>
        <strain evidence="9 10">DSM 1289</strain>
    </source>
</reference>
<dbReference type="EMBL" id="JAGGJX010000002">
    <property type="protein sequence ID" value="MBP1854951.1"/>
    <property type="molecule type" value="Genomic_DNA"/>
</dbReference>
<dbReference type="RefSeq" id="WP_209456453.1">
    <property type="nucleotide sequence ID" value="NZ_BAAACS010000002.1"/>
</dbReference>
<evidence type="ECO:0000256" key="2">
    <source>
        <dbReference type="ARBA" id="ARBA00005745"/>
    </source>
</evidence>
<keyword evidence="6 7" id="KW-0472">Membrane</keyword>
<feature type="transmembrane region" description="Helical" evidence="7">
    <location>
        <begin position="135"/>
        <end position="161"/>
    </location>
</feature>
<proteinExistence type="inferred from homology"/>